<dbReference type="NCBIfam" id="TIGR00492">
    <property type="entry name" value="alr"/>
    <property type="match status" value="1"/>
</dbReference>
<name>D6GRZ1_FILAD</name>
<dbReference type="InterPro" id="IPR011079">
    <property type="entry name" value="Ala_racemase_C"/>
</dbReference>
<dbReference type="InterPro" id="IPR029066">
    <property type="entry name" value="PLP-binding_barrel"/>
</dbReference>
<dbReference type="InterPro" id="IPR000821">
    <property type="entry name" value="Ala_racemase"/>
</dbReference>
<comment type="pathway">
    <text evidence="4">Amino-acid biosynthesis; D-alanine biosynthesis; D-alanine from L-alanine: step 1/1.</text>
</comment>
<sequence length="388" mass="44420">MRQYGATWAEINLDTLEQNYKNLKQLITHKTKVCCVLKANAYGHGSVEIAKLYENMGIDYIAVSNMDEALELRNAGIKLPITCLSFVPEYQYEELLKNNIDIPIYTLSQGIALNNIALKHQKVANVHIKIDSGMSRIGFLCNDMAIRDIKQLSRLDGLHFKGIFTHFARADERDKFHTQKQFYVFSKLIQSLEKQNITFDIRHCCNTAATICYPEYHLDMVRLGIALFGYYPSKEVSEKNVNIKPAMSLFSTISNLKVVEKGTGVSYGHKYIVQDDYEKIATIPIGYADGFSRALSNNCYVKIKGDKYPIVGNVCMDQSMIRLDISKEFNIGDKVVIYSDEQDMSVERLAKAMGTISYEVLCMMQRRIPRIFRRKGKVVKVVDYLRMR</sequence>
<dbReference type="CDD" id="cd00430">
    <property type="entry name" value="PLPDE_III_AR"/>
    <property type="match status" value="1"/>
</dbReference>
<feature type="coiled-coil region" evidence="7">
    <location>
        <begin position="6"/>
        <end position="33"/>
    </location>
</feature>
<keyword evidence="7" id="KW-0175">Coiled coil</keyword>
<comment type="function">
    <text evidence="4">Catalyzes the interconversion of L-alanine and D-alanine. May also act on other amino acids.</text>
</comment>
<dbReference type="InterPro" id="IPR020622">
    <property type="entry name" value="Ala_racemase_pyridoxalP-BS"/>
</dbReference>
<evidence type="ECO:0000313" key="10">
    <source>
        <dbReference type="Proteomes" id="UP000007468"/>
    </source>
</evidence>
<keyword evidence="10" id="KW-1185">Reference proteome</keyword>
<evidence type="ECO:0000256" key="7">
    <source>
        <dbReference type="SAM" id="Coils"/>
    </source>
</evidence>
<accession>D6GRZ1</accession>
<dbReference type="Proteomes" id="UP000007468">
    <property type="component" value="Chromosome"/>
</dbReference>
<feature type="modified residue" description="N6-(pyridoxal phosphate)lysine" evidence="4 5">
    <location>
        <position position="38"/>
    </location>
</feature>
<evidence type="ECO:0000256" key="5">
    <source>
        <dbReference type="PIRSR" id="PIRSR600821-50"/>
    </source>
</evidence>
<dbReference type="GO" id="GO:0030632">
    <property type="term" value="P:D-alanine biosynthetic process"/>
    <property type="evidence" value="ECO:0007669"/>
    <property type="project" value="UniProtKB-UniRule"/>
</dbReference>
<dbReference type="InterPro" id="IPR009006">
    <property type="entry name" value="Ala_racemase/Decarboxylase_C"/>
</dbReference>
<organism evidence="9 10">
    <name type="scientific">Filifactor alocis (strain ATCC 35896 / CCUG 47790 / D40 B5)</name>
    <name type="common">Fusobacterium alocis</name>
    <dbReference type="NCBI Taxonomy" id="546269"/>
    <lineage>
        <taxon>Bacteria</taxon>
        <taxon>Bacillati</taxon>
        <taxon>Bacillota</taxon>
        <taxon>Clostridia</taxon>
        <taxon>Peptostreptococcales</taxon>
        <taxon>Filifactoraceae</taxon>
        <taxon>Filifactor</taxon>
    </lineage>
</organism>
<dbReference type="RefSeq" id="WP_014261960.1">
    <property type="nucleotide sequence ID" value="NC_016630.1"/>
</dbReference>
<evidence type="ECO:0000256" key="4">
    <source>
        <dbReference type="HAMAP-Rule" id="MF_01201"/>
    </source>
</evidence>
<dbReference type="HAMAP" id="MF_01201">
    <property type="entry name" value="Ala_racemase"/>
    <property type="match status" value="1"/>
</dbReference>
<dbReference type="KEGG" id="faa:HMPREF0389_00347"/>
<dbReference type="STRING" id="546269.HMPREF0389_00347"/>
<dbReference type="Gene3D" id="2.40.37.10">
    <property type="entry name" value="Lyase, Ornithine Decarboxylase, Chain A, domain 1"/>
    <property type="match status" value="1"/>
</dbReference>
<dbReference type="EC" id="5.1.1.1" evidence="4"/>
<feature type="active site" description="Proton acceptor; specific for D-alanine" evidence="4">
    <location>
        <position position="38"/>
    </location>
</feature>
<dbReference type="SUPFAM" id="SSF50621">
    <property type="entry name" value="Alanine racemase C-terminal domain-like"/>
    <property type="match status" value="1"/>
</dbReference>
<feature type="binding site" evidence="4 6">
    <location>
        <position position="136"/>
    </location>
    <ligand>
        <name>substrate</name>
    </ligand>
</feature>
<dbReference type="PANTHER" id="PTHR30511">
    <property type="entry name" value="ALANINE RACEMASE"/>
    <property type="match status" value="1"/>
</dbReference>
<proteinExistence type="inferred from homology"/>
<comment type="similarity">
    <text evidence="4">Belongs to the alanine racemase family.</text>
</comment>
<dbReference type="GO" id="GO:0005829">
    <property type="term" value="C:cytosol"/>
    <property type="evidence" value="ECO:0007669"/>
    <property type="project" value="TreeGrafter"/>
</dbReference>
<evidence type="ECO:0000256" key="1">
    <source>
        <dbReference type="ARBA" id="ARBA00001933"/>
    </source>
</evidence>
<gene>
    <name evidence="9" type="primary">alr</name>
    <name evidence="9" type="ordered locus">HMPREF0389_00347</name>
</gene>
<evidence type="ECO:0000256" key="2">
    <source>
        <dbReference type="ARBA" id="ARBA00022898"/>
    </source>
</evidence>
<dbReference type="GO" id="GO:0008784">
    <property type="term" value="F:alanine racemase activity"/>
    <property type="evidence" value="ECO:0007669"/>
    <property type="project" value="UniProtKB-UniRule"/>
</dbReference>
<dbReference type="SUPFAM" id="SSF51419">
    <property type="entry name" value="PLP-binding barrel"/>
    <property type="match status" value="1"/>
</dbReference>
<evidence type="ECO:0000256" key="3">
    <source>
        <dbReference type="ARBA" id="ARBA00023235"/>
    </source>
</evidence>
<dbReference type="AlphaFoldDB" id="D6GRZ1"/>
<dbReference type="GO" id="GO:0030170">
    <property type="term" value="F:pyridoxal phosphate binding"/>
    <property type="evidence" value="ECO:0007669"/>
    <property type="project" value="UniProtKB-UniRule"/>
</dbReference>
<dbReference type="Gene3D" id="3.20.20.10">
    <property type="entry name" value="Alanine racemase"/>
    <property type="match status" value="1"/>
</dbReference>
<dbReference type="UniPathway" id="UPA00042">
    <property type="reaction ID" value="UER00497"/>
</dbReference>
<feature type="active site" description="Proton acceptor; specific for L-alanine" evidence="4">
    <location>
        <position position="267"/>
    </location>
</feature>
<dbReference type="SMART" id="SM01005">
    <property type="entry name" value="Ala_racemase_C"/>
    <property type="match status" value="1"/>
</dbReference>
<dbReference type="FunFam" id="3.20.20.10:FF:000002">
    <property type="entry name" value="Alanine racemase"/>
    <property type="match status" value="1"/>
</dbReference>
<evidence type="ECO:0000313" key="9">
    <source>
        <dbReference type="EMBL" id="EFE28432.1"/>
    </source>
</evidence>
<dbReference type="PATRIC" id="fig|546269.5.peg.309"/>
<keyword evidence="3 4" id="KW-0413">Isomerase</keyword>
<dbReference type="OrthoDB" id="9813814at2"/>
<feature type="domain" description="Alanine racemase C-terminal" evidence="8">
    <location>
        <begin position="246"/>
        <end position="373"/>
    </location>
</feature>
<dbReference type="PROSITE" id="PS00395">
    <property type="entry name" value="ALANINE_RACEMASE"/>
    <property type="match status" value="1"/>
</dbReference>
<dbReference type="eggNOG" id="COG0787">
    <property type="taxonomic scope" value="Bacteria"/>
</dbReference>
<dbReference type="PRINTS" id="PR00992">
    <property type="entry name" value="ALARACEMASE"/>
</dbReference>
<comment type="cofactor">
    <cofactor evidence="1 4 5">
        <name>pyridoxal 5'-phosphate</name>
        <dbReference type="ChEBI" id="CHEBI:597326"/>
    </cofactor>
</comment>
<feature type="binding site" evidence="4 6">
    <location>
        <position position="316"/>
    </location>
    <ligand>
        <name>substrate</name>
    </ligand>
</feature>
<dbReference type="Pfam" id="PF00842">
    <property type="entry name" value="Ala_racemase_C"/>
    <property type="match status" value="1"/>
</dbReference>
<dbReference type="GO" id="GO:0009252">
    <property type="term" value="P:peptidoglycan biosynthetic process"/>
    <property type="evidence" value="ECO:0007669"/>
    <property type="project" value="TreeGrafter"/>
</dbReference>
<dbReference type="Pfam" id="PF01168">
    <property type="entry name" value="Ala_racemase_N"/>
    <property type="match status" value="1"/>
</dbReference>
<keyword evidence="2 4" id="KW-0663">Pyridoxal phosphate</keyword>
<protein>
    <recommendedName>
        <fullName evidence="4">Alanine racemase</fullName>
        <ecNumber evidence="4">5.1.1.1</ecNumber>
    </recommendedName>
</protein>
<dbReference type="InterPro" id="IPR001608">
    <property type="entry name" value="Ala_racemase_N"/>
</dbReference>
<dbReference type="PANTHER" id="PTHR30511:SF0">
    <property type="entry name" value="ALANINE RACEMASE, CATABOLIC-RELATED"/>
    <property type="match status" value="1"/>
</dbReference>
<dbReference type="EMBL" id="CP002390">
    <property type="protein sequence ID" value="EFE28432.1"/>
    <property type="molecule type" value="Genomic_DNA"/>
</dbReference>
<comment type="catalytic activity">
    <reaction evidence="4">
        <text>L-alanine = D-alanine</text>
        <dbReference type="Rhea" id="RHEA:20249"/>
        <dbReference type="ChEBI" id="CHEBI:57416"/>
        <dbReference type="ChEBI" id="CHEBI:57972"/>
        <dbReference type="EC" id="5.1.1.1"/>
    </reaction>
</comment>
<reference evidence="10" key="1">
    <citation type="submission" date="2010-12" db="EMBL/GenBank/DDBJ databases">
        <title>The genome sequence of Filifactor alocis strain ATCC 35896.</title>
        <authorList>
            <consortium name="The Broad Institute Genome Sequencing Platform"/>
            <person name="Ward D."/>
            <person name="Earl A."/>
            <person name="Feldgarden M."/>
            <person name="Young S.K."/>
            <person name="Gargeya S."/>
            <person name="Zeng Q."/>
            <person name="Alvarado L."/>
            <person name="Berlin A."/>
            <person name="Bochicchio J."/>
            <person name="Chapman S.B."/>
            <person name="Chen Z."/>
            <person name="Freedman E."/>
            <person name="Gellesch M."/>
            <person name="Goldberg J."/>
            <person name="Griggs A."/>
            <person name="Gujja S."/>
            <person name="Heilman E."/>
            <person name="Heiman D."/>
            <person name="Howarth C."/>
            <person name="Mehta T."/>
            <person name="Neiman D."/>
            <person name="Pearson M."/>
            <person name="Roberts A."/>
            <person name="Saif S."/>
            <person name="Shea T."/>
            <person name="Shenoy N."/>
            <person name="Sisk P."/>
            <person name="Stolte C."/>
            <person name="Sykes S."/>
            <person name="White J."/>
            <person name="Yandava C."/>
            <person name="Izard J."/>
            <person name="Blanton J.M."/>
            <person name="Baranova O.V."/>
            <person name="Tanner A.C."/>
            <person name="Dewhirst F.E."/>
            <person name="Haas B."/>
            <person name="Nusbaum C."/>
            <person name="Birren B."/>
        </authorList>
    </citation>
    <scope>NUCLEOTIDE SEQUENCE [LARGE SCALE GENOMIC DNA]</scope>
    <source>
        <strain evidence="10">ATCC 35896 / D40 B5</strain>
    </source>
</reference>
<evidence type="ECO:0000256" key="6">
    <source>
        <dbReference type="PIRSR" id="PIRSR600821-52"/>
    </source>
</evidence>
<evidence type="ECO:0000259" key="8">
    <source>
        <dbReference type="SMART" id="SM01005"/>
    </source>
</evidence>